<dbReference type="InterPro" id="IPR019793">
    <property type="entry name" value="Peroxidases_heam-ligand_BS"/>
</dbReference>
<feature type="disulfide bond" evidence="13">
    <location>
        <begin position="87"/>
        <end position="92"/>
    </location>
</feature>
<evidence type="ECO:0000256" key="2">
    <source>
        <dbReference type="ARBA" id="ARBA00006873"/>
    </source>
</evidence>
<keyword evidence="7 11" id="KW-0408">Iron</keyword>
<evidence type="ECO:0000256" key="4">
    <source>
        <dbReference type="ARBA" id="ARBA00022617"/>
    </source>
</evidence>
<gene>
    <name evidence="16" type="ORF">KC19_4G196400</name>
</gene>
<keyword evidence="14" id="KW-0964">Secreted</keyword>
<evidence type="ECO:0000313" key="17">
    <source>
        <dbReference type="Proteomes" id="UP000822688"/>
    </source>
</evidence>
<feature type="signal peptide" evidence="14">
    <location>
        <begin position="1"/>
        <end position="33"/>
    </location>
</feature>
<keyword evidence="14" id="KW-0732">Signal</keyword>
<keyword evidence="17" id="KW-1185">Reference proteome</keyword>
<comment type="subcellular location">
    <subcellularLocation>
        <location evidence="14">Secreted</location>
    </subcellularLocation>
</comment>
<dbReference type="EC" id="1.11.1.7" evidence="14"/>
<feature type="binding site" evidence="11">
    <location>
        <position position="91"/>
    </location>
    <ligand>
        <name>Ca(2+)</name>
        <dbReference type="ChEBI" id="CHEBI:29108"/>
        <label>1</label>
    </ligand>
</feature>
<keyword evidence="14" id="KW-0376">Hydrogen peroxide</keyword>
<feature type="binding site" evidence="11">
    <location>
        <position position="215"/>
    </location>
    <ligand>
        <name>Ca(2+)</name>
        <dbReference type="ChEBI" id="CHEBI:29108"/>
        <label>2</label>
    </ligand>
</feature>
<evidence type="ECO:0000256" key="8">
    <source>
        <dbReference type="ARBA" id="ARBA00023157"/>
    </source>
</evidence>
<feature type="disulfide bond" evidence="13">
    <location>
        <begin position="46"/>
        <end position="130"/>
    </location>
</feature>
<dbReference type="GO" id="GO:0006979">
    <property type="term" value="P:response to oxidative stress"/>
    <property type="evidence" value="ECO:0007669"/>
    <property type="project" value="UniProtKB-UniRule"/>
</dbReference>
<feature type="binding site" description="axial binding residue" evidence="11">
    <location>
        <position position="214"/>
    </location>
    <ligand>
        <name>heme b</name>
        <dbReference type="ChEBI" id="CHEBI:60344"/>
    </ligand>
    <ligandPart>
        <name>Fe</name>
        <dbReference type="ChEBI" id="CHEBI:18248"/>
    </ligandPart>
</feature>
<dbReference type="Proteomes" id="UP000822688">
    <property type="component" value="Chromosome 4"/>
</dbReference>
<dbReference type="SUPFAM" id="SSF48113">
    <property type="entry name" value="Heme-dependent peroxidases"/>
    <property type="match status" value="1"/>
</dbReference>
<comment type="function">
    <text evidence="14">Removal of H(2)O(2), oxidation of toxic reductants, biosynthesis and degradation of lignin, suberization, auxin catabolism, response to environmental stresses such as wounding, pathogen attack and oxidative stress.</text>
</comment>
<dbReference type="InterPro" id="IPR019794">
    <property type="entry name" value="Peroxidases_AS"/>
</dbReference>
<keyword evidence="11 14" id="KW-0106">Calcium</keyword>
<dbReference type="GO" id="GO:0140825">
    <property type="term" value="F:lactoperoxidase activity"/>
    <property type="evidence" value="ECO:0007669"/>
    <property type="project" value="UniProtKB-EC"/>
</dbReference>
<dbReference type="GO" id="GO:0042744">
    <property type="term" value="P:hydrogen peroxide catabolic process"/>
    <property type="evidence" value="ECO:0007669"/>
    <property type="project" value="UniProtKB-KW"/>
</dbReference>
<protein>
    <recommendedName>
        <fullName evidence="14">Peroxidase</fullName>
        <ecNumber evidence="14">1.11.1.7</ecNumber>
    </recommendedName>
</protein>
<comment type="similarity">
    <text evidence="2">Belongs to the peroxidase family. Ascorbate peroxidase subfamily.</text>
</comment>
<feature type="binding site" evidence="11">
    <location>
        <position position="89"/>
    </location>
    <ligand>
        <name>Ca(2+)</name>
        <dbReference type="ChEBI" id="CHEBI:29108"/>
        <label>1</label>
    </ligand>
</feature>
<evidence type="ECO:0000256" key="10">
    <source>
        <dbReference type="PIRSR" id="PIRSR600823-2"/>
    </source>
</evidence>
<accession>A0A8T0ICW5</accession>
<feature type="chain" id="PRO_5035968818" description="Peroxidase" evidence="14">
    <location>
        <begin position="34"/>
        <end position="348"/>
    </location>
</feature>
<dbReference type="PROSITE" id="PS00435">
    <property type="entry name" value="PEROXIDASE_1"/>
    <property type="match status" value="1"/>
</dbReference>
<evidence type="ECO:0000256" key="13">
    <source>
        <dbReference type="PIRSR" id="PIRSR600823-5"/>
    </source>
</evidence>
<keyword evidence="4 14" id="KW-0349">Heme</keyword>
<dbReference type="GO" id="GO:0020037">
    <property type="term" value="F:heme binding"/>
    <property type="evidence" value="ECO:0007669"/>
    <property type="project" value="UniProtKB-UniRule"/>
</dbReference>
<organism evidence="16 17">
    <name type="scientific">Ceratodon purpureus</name>
    <name type="common">Fire moss</name>
    <name type="synonym">Dicranum purpureum</name>
    <dbReference type="NCBI Taxonomy" id="3225"/>
    <lineage>
        <taxon>Eukaryota</taxon>
        <taxon>Viridiplantae</taxon>
        <taxon>Streptophyta</taxon>
        <taxon>Embryophyta</taxon>
        <taxon>Bryophyta</taxon>
        <taxon>Bryophytina</taxon>
        <taxon>Bryopsida</taxon>
        <taxon>Dicranidae</taxon>
        <taxon>Pseudoditrichales</taxon>
        <taxon>Ditrichaceae</taxon>
        <taxon>Ceratodon</taxon>
    </lineage>
</organism>
<evidence type="ECO:0000256" key="5">
    <source>
        <dbReference type="ARBA" id="ARBA00022723"/>
    </source>
</evidence>
<feature type="binding site" evidence="11">
    <location>
        <position position="86"/>
    </location>
    <ligand>
        <name>Ca(2+)</name>
        <dbReference type="ChEBI" id="CHEBI:29108"/>
        <label>1</label>
    </ligand>
</feature>
<dbReference type="InterPro" id="IPR002016">
    <property type="entry name" value="Haem_peroxidase"/>
</dbReference>
<evidence type="ECO:0000256" key="14">
    <source>
        <dbReference type="RuleBase" id="RU362060"/>
    </source>
</evidence>
<dbReference type="PANTHER" id="PTHR31517">
    <property type="match status" value="1"/>
</dbReference>
<comment type="caution">
    <text evidence="16">The sequence shown here is derived from an EMBL/GenBank/DDBJ whole genome shotgun (WGS) entry which is preliminary data.</text>
</comment>
<feature type="active site" description="Proton acceptor" evidence="9">
    <location>
        <position position="85"/>
    </location>
</feature>
<feature type="binding site" evidence="11">
    <location>
        <position position="269"/>
    </location>
    <ligand>
        <name>Ca(2+)</name>
        <dbReference type="ChEBI" id="CHEBI:29108"/>
        <label>2</label>
    </ligand>
</feature>
<dbReference type="PANTHER" id="PTHR31517:SF48">
    <property type="entry name" value="PEROXIDASE 16-RELATED"/>
    <property type="match status" value="1"/>
</dbReference>
<feature type="binding site" evidence="11">
    <location>
        <position position="104"/>
    </location>
    <ligand>
        <name>Ca(2+)</name>
        <dbReference type="ChEBI" id="CHEBI:29108"/>
        <label>1</label>
    </ligand>
</feature>
<dbReference type="GO" id="GO:0005576">
    <property type="term" value="C:extracellular region"/>
    <property type="evidence" value="ECO:0007669"/>
    <property type="project" value="UniProtKB-SubCell"/>
</dbReference>
<dbReference type="PRINTS" id="PR00458">
    <property type="entry name" value="PEROXIDASE"/>
</dbReference>
<evidence type="ECO:0000256" key="9">
    <source>
        <dbReference type="PIRSR" id="PIRSR600823-1"/>
    </source>
</evidence>
<feature type="binding site" evidence="10">
    <location>
        <position position="184"/>
    </location>
    <ligand>
        <name>substrate</name>
    </ligand>
</feature>
<dbReference type="CDD" id="cd00693">
    <property type="entry name" value="secretory_peroxidase"/>
    <property type="match status" value="1"/>
</dbReference>
<keyword evidence="8 13" id="KW-1015">Disulfide bond</keyword>
<feature type="binding site" evidence="11">
    <location>
        <position position="266"/>
    </location>
    <ligand>
        <name>Ca(2+)</name>
        <dbReference type="ChEBI" id="CHEBI:29108"/>
        <label>2</label>
    </ligand>
</feature>
<dbReference type="PROSITE" id="PS50873">
    <property type="entry name" value="PEROXIDASE_4"/>
    <property type="match status" value="1"/>
</dbReference>
<evidence type="ECO:0000256" key="1">
    <source>
        <dbReference type="ARBA" id="ARBA00000189"/>
    </source>
</evidence>
<evidence type="ECO:0000313" key="16">
    <source>
        <dbReference type="EMBL" id="KAG0580749.1"/>
    </source>
</evidence>
<keyword evidence="6 14" id="KW-0560">Oxidoreductase</keyword>
<feature type="binding site" evidence="11">
    <location>
        <position position="95"/>
    </location>
    <ligand>
        <name>Ca(2+)</name>
        <dbReference type="ChEBI" id="CHEBI:29108"/>
        <label>1</label>
    </ligand>
</feature>
<evidence type="ECO:0000256" key="12">
    <source>
        <dbReference type="PIRSR" id="PIRSR600823-4"/>
    </source>
</evidence>
<feature type="domain" description="Plant heme peroxidase family profile" evidence="15">
    <location>
        <begin position="36"/>
        <end position="346"/>
    </location>
</feature>
<dbReference type="AlphaFoldDB" id="A0A8T0ICW5"/>
<dbReference type="InterPro" id="IPR000823">
    <property type="entry name" value="Peroxidase_pln"/>
</dbReference>
<feature type="disulfide bond" evidence="13">
    <location>
        <begin position="221"/>
        <end position="253"/>
    </location>
</feature>
<dbReference type="PRINTS" id="PR00461">
    <property type="entry name" value="PLPEROXIDASE"/>
</dbReference>
<evidence type="ECO:0000256" key="3">
    <source>
        <dbReference type="ARBA" id="ARBA00022559"/>
    </source>
</evidence>
<dbReference type="PROSITE" id="PS00436">
    <property type="entry name" value="PEROXIDASE_2"/>
    <property type="match status" value="1"/>
</dbReference>
<dbReference type="GO" id="GO:0046872">
    <property type="term" value="F:metal ion binding"/>
    <property type="evidence" value="ECO:0007669"/>
    <property type="project" value="UniProtKB-UniRule"/>
</dbReference>
<feature type="binding site" evidence="11">
    <location>
        <position position="93"/>
    </location>
    <ligand>
        <name>Ca(2+)</name>
        <dbReference type="ChEBI" id="CHEBI:29108"/>
        <label>1</label>
    </ligand>
</feature>
<comment type="catalytic activity">
    <reaction evidence="1 14">
        <text>2 a phenolic donor + H2O2 = 2 a phenolic radical donor + 2 H2O</text>
        <dbReference type="Rhea" id="RHEA:56136"/>
        <dbReference type="ChEBI" id="CHEBI:15377"/>
        <dbReference type="ChEBI" id="CHEBI:16240"/>
        <dbReference type="ChEBI" id="CHEBI:139520"/>
        <dbReference type="ChEBI" id="CHEBI:139521"/>
        <dbReference type="EC" id="1.11.1.7"/>
    </reaction>
</comment>
<evidence type="ECO:0000256" key="6">
    <source>
        <dbReference type="ARBA" id="ARBA00023002"/>
    </source>
</evidence>
<dbReference type="Pfam" id="PF00141">
    <property type="entry name" value="peroxidase"/>
    <property type="match status" value="1"/>
</dbReference>
<dbReference type="EMBL" id="CM026424">
    <property type="protein sequence ID" value="KAG0580749.1"/>
    <property type="molecule type" value="Genomic_DNA"/>
</dbReference>
<evidence type="ECO:0000256" key="11">
    <source>
        <dbReference type="PIRSR" id="PIRSR600823-3"/>
    </source>
</evidence>
<sequence>MAGRMMPGGMTSSRVLMVLVVVMSMMSSRFVEAVIPLKYNYYAMSCPQAESIIRAKMTEIFNTADPLQPDVGPNVAPDLLRLHFHDCFVQGCDASVLLAGAGTEMTAAPNARLEGFGFVDEIKTALEAACPGVVSCADLLAFAARDAVWLTAPLANKALADYAVPAGRRDGLTSPANLAVRNLPTPTMSVDQLTANFRRQKLTRTDMVVLSGAHTIGDTACHHIDNRLYTFKSKNKVDPSLPPAFVIQLKAICTSPGLQLITVDMDQVTPLTFDRQFYSNLQAKKSVLSSDQVLFKDTRTRPTVNRLARSTSVFIREFAKAMVKMGNIGTLRGTAGQVRTDCKFVNAP</sequence>
<dbReference type="Gene3D" id="1.10.420.10">
    <property type="entry name" value="Peroxidase, domain 2"/>
    <property type="match status" value="1"/>
</dbReference>
<feature type="binding site" evidence="11">
    <location>
        <position position="274"/>
    </location>
    <ligand>
        <name>Ca(2+)</name>
        <dbReference type="ChEBI" id="CHEBI:29108"/>
        <label>2</label>
    </ligand>
</feature>
<proteinExistence type="inferred from homology"/>
<dbReference type="InterPro" id="IPR033905">
    <property type="entry name" value="Secretory_peroxidase"/>
</dbReference>
<comment type="cofactor">
    <cofactor evidence="11 14">
        <name>heme b</name>
        <dbReference type="ChEBI" id="CHEBI:60344"/>
    </cofactor>
    <text evidence="11 14">Binds 1 heme b (iron(II)-protoporphyrin IX) group per subunit.</text>
</comment>
<comment type="cofactor">
    <cofactor evidence="11 14">
        <name>Ca(2+)</name>
        <dbReference type="ChEBI" id="CHEBI:29108"/>
    </cofactor>
    <text evidence="11 14">Binds 2 calcium ions per subunit.</text>
</comment>
<dbReference type="Gene3D" id="1.10.520.10">
    <property type="match status" value="1"/>
</dbReference>
<keyword evidence="5 11" id="KW-0479">Metal-binding</keyword>
<name>A0A8T0ICW5_CERPU</name>
<comment type="similarity">
    <text evidence="14">Belongs to the peroxidase family. Classical plant (class III) peroxidase subfamily.</text>
</comment>
<feature type="disulfide bond" evidence="13">
    <location>
        <begin position="136"/>
        <end position="342"/>
    </location>
</feature>
<keyword evidence="3 14" id="KW-0575">Peroxidase</keyword>
<evidence type="ECO:0000259" key="15">
    <source>
        <dbReference type="PROSITE" id="PS50873"/>
    </source>
</evidence>
<dbReference type="InterPro" id="IPR010255">
    <property type="entry name" value="Haem_peroxidase_sf"/>
</dbReference>
<evidence type="ECO:0000256" key="7">
    <source>
        <dbReference type="ARBA" id="ARBA00023004"/>
    </source>
</evidence>
<reference evidence="16" key="1">
    <citation type="submission" date="2020-06" db="EMBL/GenBank/DDBJ databases">
        <title>WGS assembly of Ceratodon purpureus strain R40.</title>
        <authorList>
            <person name="Carey S.B."/>
            <person name="Jenkins J."/>
            <person name="Shu S."/>
            <person name="Lovell J.T."/>
            <person name="Sreedasyam A."/>
            <person name="Maumus F."/>
            <person name="Tiley G.P."/>
            <person name="Fernandez-Pozo N."/>
            <person name="Barry K."/>
            <person name="Chen C."/>
            <person name="Wang M."/>
            <person name="Lipzen A."/>
            <person name="Daum C."/>
            <person name="Saski C.A."/>
            <person name="Payton A.C."/>
            <person name="Mcbreen J.C."/>
            <person name="Conrad R.E."/>
            <person name="Kollar L.M."/>
            <person name="Olsson S."/>
            <person name="Huttunen S."/>
            <person name="Landis J.B."/>
            <person name="Wickett N.J."/>
            <person name="Johnson M.G."/>
            <person name="Rensing S.A."/>
            <person name="Grimwood J."/>
            <person name="Schmutz J."/>
            <person name="Mcdaniel S.F."/>
        </authorList>
    </citation>
    <scope>NUCLEOTIDE SEQUENCE</scope>
    <source>
        <strain evidence="16">R40</strain>
    </source>
</reference>
<feature type="site" description="Transition state stabilizer" evidence="12">
    <location>
        <position position="81"/>
    </location>
</feature>
<dbReference type="FunFam" id="1.10.420.10:FF:000001">
    <property type="entry name" value="Peroxidase"/>
    <property type="match status" value="1"/>
</dbReference>